<dbReference type="GO" id="GO:0005634">
    <property type="term" value="C:nucleus"/>
    <property type="evidence" value="ECO:0007669"/>
    <property type="project" value="UniProtKB-SubCell"/>
</dbReference>
<dbReference type="GO" id="GO:0000077">
    <property type="term" value="P:DNA damage checkpoint signaling"/>
    <property type="evidence" value="ECO:0007669"/>
    <property type="project" value="TreeGrafter"/>
</dbReference>
<keyword evidence="6" id="KW-1185">Reference proteome</keyword>
<name>A0A6A4IIZ0_9AGAR</name>
<evidence type="ECO:0000256" key="1">
    <source>
        <dbReference type="ARBA" id="ARBA00004123"/>
    </source>
</evidence>
<organism evidence="5 6">
    <name type="scientific">Gymnopus androsaceus JB14</name>
    <dbReference type="NCBI Taxonomy" id="1447944"/>
    <lineage>
        <taxon>Eukaryota</taxon>
        <taxon>Fungi</taxon>
        <taxon>Dikarya</taxon>
        <taxon>Basidiomycota</taxon>
        <taxon>Agaricomycotina</taxon>
        <taxon>Agaricomycetes</taxon>
        <taxon>Agaricomycetidae</taxon>
        <taxon>Agaricales</taxon>
        <taxon>Marasmiineae</taxon>
        <taxon>Omphalotaceae</taxon>
        <taxon>Gymnopus</taxon>
    </lineage>
</organism>
<dbReference type="GO" id="GO:0045944">
    <property type="term" value="P:positive regulation of transcription by RNA polymerase II"/>
    <property type="evidence" value="ECO:0007669"/>
    <property type="project" value="TreeGrafter"/>
</dbReference>
<dbReference type="SUPFAM" id="SSF52113">
    <property type="entry name" value="BRCT domain"/>
    <property type="match status" value="1"/>
</dbReference>
<feature type="compositionally biased region" description="Low complexity" evidence="4">
    <location>
        <begin position="100"/>
        <end position="109"/>
    </location>
</feature>
<reference evidence="5" key="1">
    <citation type="journal article" date="2019" name="Environ. Microbiol.">
        <title>Fungal ecological strategies reflected in gene transcription - a case study of two litter decomposers.</title>
        <authorList>
            <person name="Barbi F."/>
            <person name="Kohler A."/>
            <person name="Barry K."/>
            <person name="Baskaran P."/>
            <person name="Daum C."/>
            <person name="Fauchery L."/>
            <person name="Ihrmark K."/>
            <person name="Kuo A."/>
            <person name="LaButti K."/>
            <person name="Lipzen A."/>
            <person name="Morin E."/>
            <person name="Grigoriev I.V."/>
            <person name="Henrissat B."/>
            <person name="Lindahl B."/>
            <person name="Martin F."/>
        </authorList>
    </citation>
    <scope>NUCLEOTIDE SEQUENCE</scope>
    <source>
        <strain evidence="5">JB14</strain>
    </source>
</reference>
<dbReference type="PANTHER" id="PTHR15321">
    <property type="entry name" value="TUMOR SUPPRESSOR P53-BINDING PROTEIN 1"/>
    <property type="match status" value="1"/>
</dbReference>
<evidence type="ECO:0000313" key="5">
    <source>
        <dbReference type="EMBL" id="KAE9409633.1"/>
    </source>
</evidence>
<dbReference type="AlphaFoldDB" id="A0A6A4IIZ0"/>
<dbReference type="CDD" id="cd17745">
    <property type="entry name" value="BRCT_p53bp1_rpt1"/>
    <property type="match status" value="1"/>
</dbReference>
<dbReference type="EMBL" id="ML769387">
    <property type="protein sequence ID" value="KAE9409633.1"/>
    <property type="molecule type" value="Genomic_DNA"/>
</dbReference>
<dbReference type="PANTHER" id="PTHR15321:SF3">
    <property type="entry name" value="TP53-BINDING PROTEIN 1"/>
    <property type="match status" value="1"/>
</dbReference>
<keyword evidence="2" id="KW-0227">DNA damage</keyword>
<comment type="subcellular location">
    <subcellularLocation>
        <location evidence="1">Nucleus</location>
    </subcellularLocation>
</comment>
<accession>A0A6A4IIZ0</accession>
<dbReference type="InterPro" id="IPR047249">
    <property type="entry name" value="BRCT_p53bp1-like_rpt1"/>
</dbReference>
<dbReference type="CDD" id="cd17724">
    <property type="entry name" value="BRCT_p53bp1_rpt2"/>
    <property type="match status" value="1"/>
</dbReference>
<feature type="compositionally biased region" description="Acidic residues" evidence="4">
    <location>
        <begin position="1"/>
        <end position="10"/>
    </location>
</feature>
<sequence length="687" mass="75709">MDIDTEDDEPLAATTTTTIAKPGPRKAAGVKGDTSATQMPPPLSKRSAKAEGKQKQVAPLLDDQETALPATRSSKRKAAATTAAVKSEPSTKRKGKQSKAKATTKAPAKVPIPLRKSTRPTRNQRALVESDSDQEDDVDDEALAVKEEEDRATELGEEDYMTPGPFNTGKRKRGGASYSTSVPRKAFKAGYNQTPAQRSARSHTGSTLSVNVDDAILNNTSSYQVLGLSVTNGHWYPGIIIKYGTDSWKIKFNDNSAEMAKIGSMVAWELRVGDVVKHMRDVKTKKTAQVKEVKEEMAVVADEGGRVFDLPYDKLCVPPEQVEIQWKDRFLTAKELAAMRDKASYSVTQSTLRDDADEFLRGCGIIITSNPKAHAWNKEKSDIFASMIENGASLIEDWTDALQLSGKYIYDRDDDDNDDDDDEDDDDREGETPIRWKILKKDVEWFQDLDEPGSLQRVFVIADTLCQKPKYLVALALGVPCLSTKWMTDNFTHRQGKDWSGYLLPQGICTSTVPNARLSQSVNLDWGTSPQHLQDIMDNPHATKLFEGLSILCVGDDYIPSRDKNRKGAVNDHENGLRTIANRSEMTSGVALIILAMGASKVVAVASLKDAPKAKARFDYVVFKDSNWKTKVSVPKDSDSEGPRYVSWAWVKQSLICGKRACSDVLIVTTLRLAASSAGEPVYCLML</sequence>
<dbReference type="InterPro" id="IPR047252">
    <property type="entry name" value="TP53BP1-like"/>
</dbReference>
<dbReference type="OrthoDB" id="129353at2759"/>
<protein>
    <recommendedName>
        <fullName evidence="7">BRCT domain-containing protein</fullName>
    </recommendedName>
</protein>
<dbReference type="Proteomes" id="UP000799118">
    <property type="component" value="Unassembled WGS sequence"/>
</dbReference>
<feature type="compositionally biased region" description="Polar residues" evidence="4">
    <location>
        <begin position="191"/>
        <end position="206"/>
    </location>
</feature>
<proteinExistence type="predicted"/>
<dbReference type="GO" id="GO:0042393">
    <property type="term" value="F:histone binding"/>
    <property type="evidence" value="ECO:0007669"/>
    <property type="project" value="TreeGrafter"/>
</dbReference>
<dbReference type="Gene3D" id="3.40.50.10190">
    <property type="entry name" value="BRCT domain"/>
    <property type="match status" value="1"/>
</dbReference>
<dbReference type="InterPro" id="IPR036420">
    <property type="entry name" value="BRCT_dom_sf"/>
</dbReference>
<dbReference type="InterPro" id="IPR047250">
    <property type="entry name" value="BRCT_p53bp1-like_rpt2"/>
</dbReference>
<evidence type="ECO:0008006" key="7">
    <source>
        <dbReference type="Google" id="ProtNLM"/>
    </source>
</evidence>
<evidence type="ECO:0000313" key="6">
    <source>
        <dbReference type="Proteomes" id="UP000799118"/>
    </source>
</evidence>
<feature type="compositionally biased region" description="Acidic residues" evidence="4">
    <location>
        <begin position="130"/>
        <end position="142"/>
    </location>
</feature>
<evidence type="ECO:0000256" key="2">
    <source>
        <dbReference type="ARBA" id="ARBA00022763"/>
    </source>
</evidence>
<gene>
    <name evidence="5" type="ORF">BT96DRAFT_530423</name>
</gene>
<evidence type="ECO:0000256" key="3">
    <source>
        <dbReference type="ARBA" id="ARBA00023242"/>
    </source>
</evidence>
<keyword evidence="3" id="KW-0539">Nucleus</keyword>
<feature type="region of interest" description="Disordered" evidence="4">
    <location>
        <begin position="1"/>
        <end position="206"/>
    </location>
</feature>
<evidence type="ECO:0000256" key="4">
    <source>
        <dbReference type="SAM" id="MobiDB-lite"/>
    </source>
</evidence>
<feature type="compositionally biased region" description="Basic and acidic residues" evidence="4">
    <location>
        <begin position="143"/>
        <end position="154"/>
    </location>
</feature>